<protein>
    <recommendedName>
        <fullName evidence="1">HD domain-containing protein</fullName>
    </recommendedName>
</protein>
<evidence type="ECO:0000313" key="2">
    <source>
        <dbReference type="EMBL" id="GFR22902.1"/>
    </source>
</evidence>
<dbReference type="SUPFAM" id="SSF109604">
    <property type="entry name" value="HD-domain/PDEase-like"/>
    <property type="match status" value="1"/>
</dbReference>
<sequence length="779" mass="91281">METSIDSEFERVLSLVYPPLDFPDVYSRIFDFNWLPNSYHKESFREHCVYVAHCMEKLCRRDNLLQEIWKEGISYAYLVGFLHDIGKPFVEYLNSFKNQNFTGHAQIGARMVTLRFQDEIPEDILLTMGVLIDCHMCCLRNFMYSLEHRLRVNAVLHMYLPRIPNIFNLLMCLHSADESSKLYPYTIGGFGYLYQSPFSFRKDRRIIIYLIGPSGSGKSSIAQTLTEKLASFGSVLHMQRDDIVMKLAKEGESYSECYSRIQTDTNLKKKMQIMWKECLESASADIILVDTCQTYYWYHTIGFDNCFRIGVFCVPFNLFDRKVHGKSPCVEFPPKKWSGYPNLLTESNRWSLEVGTGLWNLVPSIVKRYFDQSWPESLDDSPSLATLWNKYSFPAISAQFSFNRINFNKEYLFKDYIVYRATYSPGFDVTWGPTRFYRGEFLLINAHTKIMQTLRTGLPTFNKTFLTTFDSVVVTPKFDGSLVNILFIPFKHPYYKLLNLLFVANINKFGFFLVGSKQKLVMDDRLRKKFISVIGDFDNFISSYASYFKDDLKTLHFEMMTELNSSELNVYYPQNFCKFIGCTTFTNDTRHFTLAKPSDERAISQKTFKTIEECQVYLDKLHHKLLMGDTLCEPEGCVLYFWDAQGRLLDITKSKFPEYLAVINPKKYPEEYQKTLTNPLLAQRFQKIRNIKEKLNTTGLKNEIYMFLDKHTGDRKDFALYVHSNSRKISEFQSELQKIANAMRIKPKKIQHELFRHYPSVENTLLSIFARFDEITEKD</sequence>
<organism evidence="2 3">
    <name type="scientific">Trichonephila clavata</name>
    <name type="common">Joro spider</name>
    <name type="synonym">Nephila clavata</name>
    <dbReference type="NCBI Taxonomy" id="2740835"/>
    <lineage>
        <taxon>Eukaryota</taxon>
        <taxon>Metazoa</taxon>
        <taxon>Ecdysozoa</taxon>
        <taxon>Arthropoda</taxon>
        <taxon>Chelicerata</taxon>
        <taxon>Arachnida</taxon>
        <taxon>Araneae</taxon>
        <taxon>Araneomorphae</taxon>
        <taxon>Entelegynae</taxon>
        <taxon>Araneoidea</taxon>
        <taxon>Nephilidae</taxon>
        <taxon>Trichonephila</taxon>
    </lineage>
</organism>
<evidence type="ECO:0000259" key="1">
    <source>
        <dbReference type="Pfam" id="PF01966"/>
    </source>
</evidence>
<dbReference type="InterPro" id="IPR006675">
    <property type="entry name" value="HDIG_dom"/>
</dbReference>
<dbReference type="Gene3D" id="1.10.3210.10">
    <property type="entry name" value="Hypothetical protein af1432"/>
    <property type="match status" value="1"/>
</dbReference>
<name>A0A8X6LW64_TRICU</name>
<dbReference type="OrthoDB" id="6362633at2759"/>
<feature type="domain" description="HD" evidence="1">
    <location>
        <begin position="46"/>
        <end position="124"/>
    </location>
</feature>
<dbReference type="Gene3D" id="3.40.50.300">
    <property type="entry name" value="P-loop containing nucleotide triphosphate hydrolases"/>
    <property type="match status" value="1"/>
</dbReference>
<dbReference type="InterPro" id="IPR003607">
    <property type="entry name" value="HD/PDEase_dom"/>
</dbReference>
<dbReference type="EMBL" id="BMAO01038143">
    <property type="protein sequence ID" value="GFR22902.1"/>
    <property type="molecule type" value="Genomic_DNA"/>
</dbReference>
<comment type="caution">
    <text evidence="2">The sequence shown here is derived from an EMBL/GenBank/DDBJ whole genome shotgun (WGS) entry which is preliminary data.</text>
</comment>
<dbReference type="AlphaFoldDB" id="A0A8X6LW64"/>
<gene>
    <name evidence="2" type="primary">AVEN_78403_1</name>
    <name evidence="2" type="ORF">TNCT_353371</name>
</gene>
<dbReference type="InterPro" id="IPR027417">
    <property type="entry name" value="P-loop_NTPase"/>
</dbReference>
<accession>A0A8X6LW64</accession>
<dbReference type="InterPro" id="IPR006674">
    <property type="entry name" value="HD_domain"/>
</dbReference>
<keyword evidence="3" id="KW-1185">Reference proteome</keyword>
<dbReference type="SUPFAM" id="SSF52540">
    <property type="entry name" value="P-loop containing nucleoside triphosphate hydrolases"/>
    <property type="match status" value="1"/>
</dbReference>
<evidence type="ECO:0000313" key="3">
    <source>
        <dbReference type="Proteomes" id="UP000887116"/>
    </source>
</evidence>
<proteinExistence type="predicted"/>
<dbReference type="CDD" id="cd00077">
    <property type="entry name" value="HDc"/>
    <property type="match status" value="1"/>
</dbReference>
<dbReference type="Proteomes" id="UP000887116">
    <property type="component" value="Unassembled WGS sequence"/>
</dbReference>
<dbReference type="Pfam" id="PF01966">
    <property type="entry name" value="HD"/>
    <property type="match status" value="1"/>
</dbReference>
<dbReference type="NCBIfam" id="TIGR00277">
    <property type="entry name" value="HDIG"/>
    <property type="match status" value="1"/>
</dbReference>
<reference evidence="2" key="1">
    <citation type="submission" date="2020-07" db="EMBL/GenBank/DDBJ databases">
        <title>Multicomponent nature underlies the extraordinary mechanical properties of spider dragline silk.</title>
        <authorList>
            <person name="Kono N."/>
            <person name="Nakamura H."/>
            <person name="Mori M."/>
            <person name="Yoshida Y."/>
            <person name="Ohtoshi R."/>
            <person name="Malay A.D."/>
            <person name="Moran D.A.P."/>
            <person name="Tomita M."/>
            <person name="Numata K."/>
            <person name="Arakawa K."/>
        </authorList>
    </citation>
    <scope>NUCLEOTIDE SEQUENCE</scope>
</reference>